<sequence length="101" mass="11232">MAETTPNHTQTVSEWAAHDSSGNITPYTFKRRENGVNDVSIEILYCVICQTDIHYVKNEWGITRYPVVPGHEIVGVVSKVGREVKGFKGGWCYDASEKDGG</sequence>
<name>A0A6P5MGK0_ARADU</name>
<dbReference type="InterPro" id="IPR013154">
    <property type="entry name" value="ADH-like_N"/>
</dbReference>
<feature type="compositionally biased region" description="Polar residues" evidence="6">
    <location>
        <begin position="1"/>
        <end position="13"/>
    </location>
</feature>
<dbReference type="KEGG" id="adu:110274139"/>
<keyword evidence="4" id="KW-0862">Zinc</keyword>
<comment type="similarity">
    <text evidence="2">Belongs to the zinc-containing alcohol dehydrogenase family.</text>
</comment>
<evidence type="ECO:0000256" key="4">
    <source>
        <dbReference type="ARBA" id="ARBA00022833"/>
    </source>
</evidence>
<dbReference type="Gene3D" id="3.90.180.10">
    <property type="entry name" value="Medium-chain alcohol dehydrogenases, catalytic domain"/>
    <property type="match status" value="1"/>
</dbReference>
<evidence type="ECO:0000256" key="1">
    <source>
        <dbReference type="ARBA" id="ARBA00001947"/>
    </source>
</evidence>
<evidence type="ECO:0000256" key="3">
    <source>
        <dbReference type="ARBA" id="ARBA00022723"/>
    </source>
</evidence>
<evidence type="ECO:0000256" key="2">
    <source>
        <dbReference type="ARBA" id="ARBA00008072"/>
    </source>
</evidence>
<dbReference type="GO" id="GO:0016616">
    <property type="term" value="F:oxidoreductase activity, acting on the CH-OH group of donors, NAD or NADP as acceptor"/>
    <property type="evidence" value="ECO:0007669"/>
    <property type="project" value="InterPro"/>
</dbReference>
<evidence type="ECO:0000313" key="9">
    <source>
        <dbReference type="RefSeq" id="XP_020983595.1"/>
    </source>
</evidence>
<dbReference type="InterPro" id="IPR002328">
    <property type="entry name" value="ADH_Zn_CS"/>
</dbReference>
<evidence type="ECO:0000313" key="8">
    <source>
        <dbReference type="Proteomes" id="UP000515211"/>
    </source>
</evidence>
<gene>
    <name evidence="9" type="primary">LOC110274139</name>
</gene>
<reference evidence="8" key="1">
    <citation type="journal article" date="2016" name="Nat. Genet.">
        <title>The genome sequences of Arachis duranensis and Arachis ipaensis, the diploid ancestors of cultivated peanut.</title>
        <authorList>
            <person name="Bertioli D.J."/>
            <person name="Cannon S.B."/>
            <person name="Froenicke L."/>
            <person name="Huang G."/>
            <person name="Farmer A.D."/>
            <person name="Cannon E.K."/>
            <person name="Liu X."/>
            <person name="Gao D."/>
            <person name="Clevenger J."/>
            <person name="Dash S."/>
            <person name="Ren L."/>
            <person name="Moretzsohn M.C."/>
            <person name="Shirasawa K."/>
            <person name="Huang W."/>
            <person name="Vidigal B."/>
            <person name="Abernathy B."/>
            <person name="Chu Y."/>
            <person name="Niederhuth C.E."/>
            <person name="Umale P."/>
            <person name="Araujo A.C."/>
            <person name="Kozik A."/>
            <person name="Kim K.D."/>
            <person name="Burow M.D."/>
            <person name="Varshney R.K."/>
            <person name="Wang X."/>
            <person name="Zhang X."/>
            <person name="Barkley N."/>
            <person name="Guimaraes P.M."/>
            <person name="Isobe S."/>
            <person name="Guo B."/>
            <person name="Liao B."/>
            <person name="Stalker H.T."/>
            <person name="Schmitz R.J."/>
            <person name="Scheffler B.E."/>
            <person name="Leal-Bertioli S.C."/>
            <person name="Xun X."/>
            <person name="Jackson S.A."/>
            <person name="Michelmore R."/>
            <person name="Ozias-Akins P."/>
        </authorList>
    </citation>
    <scope>NUCLEOTIDE SEQUENCE [LARGE SCALE GENOMIC DNA]</scope>
    <source>
        <strain evidence="8">cv. V14167</strain>
    </source>
</reference>
<keyword evidence="3" id="KW-0479">Metal-binding</keyword>
<evidence type="ECO:0000256" key="6">
    <source>
        <dbReference type="SAM" id="MobiDB-lite"/>
    </source>
</evidence>
<dbReference type="GO" id="GO:0009809">
    <property type="term" value="P:lignin biosynthetic process"/>
    <property type="evidence" value="ECO:0007669"/>
    <property type="project" value="UniProtKB-ARBA"/>
</dbReference>
<dbReference type="GO" id="GO:0008270">
    <property type="term" value="F:zinc ion binding"/>
    <property type="evidence" value="ECO:0007669"/>
    <property type="project" value="InterPro"/>
</dbReference>
<dbReference type="GeneID" id="110274139"/>
<dbReference type="RefSeq" id="XP_020983595.1">
    <property type="nucleotide sequence ID" value="XM_021127936.2"/>
</dbReference>
<accession>A0A6P5MGK0</accession>
<evidence type="ECO:0000256" key="5">
    <source>
        <dbReference type="ARBA" id="ARBA00023002"/>
    </source>
</evidence>
<keyword evidence="5" id="KW-0560">Oxidoreductase</keyword>
<dbReference type="InterPro" id="IPR047109">
    <property type="entry name" value="CAD-like"/>
</dbReference>
<protein>
    <submittedName>
        <fullName evidence="9">Probable cinnamyl alcohol dehydrogenase 6</fullName>
    </submittedName>
</protein>
<reference evidence="9" key="2">
    <citation type="submission" date="2025-08" db="UniProtKB">
        <authorList>
            <consortium name="RefSeq"/>
        </authorList>
    </citation>
    <scope>IDENTIFICATION</scope>
    <source>
        <tissue evidence="9">Whole plant</tissue>
    </source>
</reference>
<comment type="cofactor">
    <cofactor evidence="1">
        <name>Zn(2+)</name>
        <dbReference type="ChEBI" id="CHEBI:29105"/>
    </cofactor>
</comment>
<feature type="domain" description="Alcohol dehydrogenase-like N-terminal" evidence="7">
    <location>
        <begin position="37"/>
        <end position="90"/>
    </location>
</feature>
<organism evidence="8 9">
    <name type="scientific">Arachis duranensis</name>
    <name type="common">Wild peanut</name>
    <dbReference type="NCBI Taxonomy" id="130453"/>
    <lineage>
        <taxon>Eukaryota</taxon>
        <taxon>Viridiplantae</taxon>
        <taxon>Streptophyta</taxon>
        <taxon>Embryophyta</taxon>
        <taxon>Tracheophyta</taxon>
        <taxon>Spermatophyta</taxon>
        <taxon>Magnoliopsida</taxon>
        <taxon>eudicotyledons</taxon>
        <taxon>Gunneridae</taxon>
        <taxon>Pentapetalae</taxon>
        <taxon>rosids</taxon>
        <taxon>fabids</taxon>
        <taxon>Fabales</taxon>
        <taxon>Fabaceae</taxon>
        <taxon>Papilionoideae</taxon>
        <taxon>50 kb inversion clade</taxon>
        <taxon>dalbergioids sensu lato</taxon>
        <taxon>Dalbergieae</taxon>
        <taxon>Pterocarpus clade</taxon>
        <taxon>Arachis</taxon>
    </lineage>
</organism>
<dbReference type="Proteomes" id="UP000515211">
    <property type="component" value="Chromosome 7"/>
</dbReference>
<keyword evidence="8" id="KW-1185">Reference proteome</keyword>
<evidence type="ECO:0000259" key="7">
    <source>
        <dbReference type="Pfam" id="PF08240"/>
    </source>
</evidence>
<dbReference type="PROSITE" id="PS00059">
    <property type="entry name" value="ADH_ZINC"/>
    <property type="match status" value="1"/>
</dbReference>
<dbReference type="Pfam" id="PF08240">
    <property type="entry name" value="ADH_N"/>
    <property type="match status" value="1"/>
</dbReference>
<proteinExistence type="inferred from homology"/>
<dbReference type="InterPro" id="IPR011032">
    <property type="entry name" value="GroES-like_sf"/>
</dbReference>
<dbReference type="PANTHER" id="PTHR42683">
    <property type="entry name" value="ALDEHYDE REDUCTASE"/>
    <property type="match status" value="1"/>
</dbReference>
<dbReference type="AlphaFoldDB" id="A0A6P5MGK0"/>
<dbReference type="SUPFAM" id="SSF50129">
    <property type="entry name" value="GroES-like"/>
    <property type="match status" value="1"/>
</dbReference>
<feature type="region of interest" description="Disordered" evidence="6">
    <location>
        <begin position="1"/>
        <end position="24"/>
    </location>
</feature>